<accession>A0A370DAV0</accession>
<feature type="chain" id="PRO_5016843373" evidence="1">
    <location>
        <begin position="28"/>
        <end position="204"/>
    </location>
</feature>
<evidence type="ECO:0000313" key="2">
    <source>
        <dbReference type="EMBL" id="RDH82003.1"/>
    </source>
</evidence>
<dbReference type="AlphaFoldDB" id="A0A370DAV0"/>
<sequence>MTPRGETFSVHIITLLLSSLFIPTAIAAGSATTGSDPGTGLAFWRYEAEGILFELNQRLPDQTRAFFQARGFDTDAANQFATSCVFQSRLLNTAVAGGASLQFNLNEWRVISGNKSSSMATTDDWMPRWKKQSIGQAARIAFKWSLLPTEQTYAPGDYNWGMTSYDQPPGTRFNLTLVWHREGRRESATIRNIECPADSPQETP</sequence>
<name>A0A370DAV0_9GAMM</name>
<gene>
    <name evidence="2" type="ORF">DIZ78_16335</name>
</gene>
<comment type="caution">
    <text evidence="2">The sequence shown here is derived from an EMBL/GenBank/DDBJ whole genome shotgun (WGS) entry which is preliminary data.</text>
</comment>
<keyword evidence="3" id="KW-1185">Reference proteome</keyword>
<evidence type="ECO:0000256" key="1">
    <source>
        <dbReference type="SAM" id="SignalP"/>
    </source>
</evidence>
<proteinExistence type="predicted"/>
<organism evidence="2 3">
    <name type="scientific">endosymbiont of Escarpia spicata</name>
    <dbReference type="NCBI Taxonomy" id="2200908"/>
    <lineage>
        <taxon>Bacteria</taxon>
        <taxon>Pseudomonadati</taxon>
        <taxon>Pseudomonadota</taxon>
        <taxon>Gammaproteobacteria</taxon>
        <taxon>sulfur-oxidizing symbionts</taxon>
    </lineage>
</organism>
<dbReference type="Proteomes" id="UP000254771">
    <property type="component" value="Unassembled WGS sequence"/>
</dbReference>
<feature type="signal peptide" evidence="1">
    <location>
        <begin position="1"/>
        <end position="27"/>
    </location>
</feature>
<keyword evidence="1" id="KW-0732">Signal</keyword>
<protein>
    <submittedName>
        <fullName evidence="2">Uncharacterized protein</fullName>
    </submittedName>
</protein>
<reference evidence="2 3" key="1">
    <citation type="journal article" date="2018" name="ISME J.">
        <title>Endosymbiont genomes yield clues of tubeworm success.</title>
        <authorList>
            <person name="Li Y."/>
            <person name="Liles M.R."/>
            <person name="Halanych K.M."/>
        </authorList>
    </citation>
    <scope>NUCLEOTIDE SEQUENCE [LARGE SCALE GENOMIC DNA]</scope>
    <source>
        <strain evidence="2">A1462</strain>
    </source>
</reference>
<dbReference type="EMBL" id="QFXE01000021">
    <property type="protein sequence ID" value="RDH82003.1"/>
    <property type="molecule type" value="Genomic_DNA"/>
</dbReference>
<evidence type="ECO:0000313" key="3">
    <source>
        <dbReference type="Proteomes" id="UP000254771"/>
    </source>
</evidence>